<dbReference type="InterPro" id="IPR014729">
    <property type="entry name" value="Rossmann-like_a/b/a_fold"/>
</dbReference>
<dbReference type="SUPFAM" id="SSF52374">
    <property type="entry name" value="Nucleotidylyl transferase"/>
    <property type="match status" value="1"/>
</dbReference>
<dbReference type="InterPro" id="IPR049940">
    <property type="entry name" value="GluQ/Sye"/>
</dbReference>
<feature type="binding site" evidence="7">
    <location>
        <position position="45"/>
    </location>
    <ligand>
        <name>L-glutamate</name>
        <dbReference type="ChEBI" id="CHEBI:29985"/>
    </ligand>
</feature>
<comment type="similarity">
    <text evidence="7">Belongs to the class-I aminoacyl-tRNA synthetase family. GluQ subfamily.</text>
</comment>
<dbReference type="NCBIfam" id="NF004314">
    <property type="entry name" value="PRK05710.1-3"/>
    <property type="match status" value="1"/>
</dbReference>
<feature type="binding site" evidence="7">
    <location>
        <position position="214"/>
    </location>
    <ligand>
        <name>L-glutamate</name>
        <dbReference type="ChEBI" id="CHEBI:29985"/>
    </ligand>
</feature>
<keyword evidence="2 7" id="KW-0479">Metal-binding</keyword>
<dbReference type="GO" id="GO:0005829">
    <property type="term" value="C:cytosol"/>
    <property type="evidence" value="ECO:0007669"/>
    <property type="project" value="TreeGrafter"/>
</dbReference>
<feature type="binding site" evidence="7">
    <location>
        <position position="196"/>
    </location>
    <ligand>
        <name>L-glutamate</name>
        <dbReference type="ChEBI" id="CHEBI:29985"/>
    </ligand>
</feature>
<comment type="function">
    <text evidence="7">Catalyzes the tRNA-independent activation of glutamate in presence of ATP and the subsequent transfer of glutamate onto a tRNA(Asp). Glutamate is transferred on the 2-amino-5-(4,5-dihydroxy-2-cyclopenten-1-yl) moiety of the queuosine in the wobble position of the QUC anticodon.</text>
</comment>
<feature type="binding site" evidence="7">
    <location>
        <position position="133"/>
    </location>
    <ligand>
        <name>Zn(2+)</name>
        <dbReference type="ChEBI" id="CHEBI:29105"/>
    </ligand>
</feature>
<evidence type="ECO:0000256" key="1">
    <source>
        <dbReference type="ARBA" id="ARBA00022598"/>
    </source>
</evidence>
<dbReference type="HAMAP" id="MF_01428">
    <property type="entry name" value="Glu_Q_tRNA_synth"/>
    <property type="match status" value="1"/>
</dbReference>
<feature type="binding site" evidence="7">
    <location>
        <position position="109"/>
    </location>
    <ligand>
        <name>Zn(2+)</name>
        <dbReference type="ChEBI" id="CHEBI:29105"/>
    </ligand>
</feature>
<dbReference type="PRINTS" id="PR00987">
    <property type="entry name" value="TRNASYNTHGLU"/>
</dbReference>
<evidence type="ECO:0000256" key="6">
    <source>
        <dbReference type="ARBA" id="ARBA00023146"/>
    </source>
</evidence>
<dbReference type="PROSITE" id="PS00178">
    <property type="entry name" value="AA_TRNA_LIGASE_I"/>
    <property type="match status" value="1"/>
</dbReference>
<proteinExistence type="inferred from homology"/>
<accession>A0A329MSQ1</accession>
<comment type="caution">
    <text evidence="10">The sequence shown here is derived from an EMBL/GenBank/DDBJ whole genome shotgun (WGS) entry which is preliminary data.</text>
</comment>
<evidence type="ECO:0000259" key="9">
    <source>
        <dbReference type="Pfam" id="PF00749"/>
    </source>
</evidence>
<evidence type="ECO:0000313" key="10">
    <source>
        <dbReference type="EMBL" id="RAV20987.1"/>
    </source>
</evidence>
<dbReference type="InterPro" id="IPR001412">
    <property type="entry name" value="aa-tRNA-synth_I_CS"/>
</dbReference>
<keyword evidence="5 7" id="KW-0067">ATP-binding</keyword>
<dbReference type="GO" id="GO:0004818">
    <property type="term" value="F:glutamate-tRNA ligase activity"/>
    <property type="evidence" value="ECO:0007669"/>
    <property type="project" value="TreeGrafter"/>
</dbReference>
<evidence type="ECO:0000256" key="4">
    <source>
        <dbReference type="ARBA" id="ARBA00022833"/>
    </source>
</evidence>
<dbReference type="GO" id="GO:0006424">
    <property type="term" value="P:glutamyl-tRNA aminoacylation"/>
    <property type="evidence" value="ECO:0007669"/>
    <property type="project" value="InterPro"/>
</dbReference>
<sequence>MKTNVVRGRFAPTPSGQLHIGNARTALLAWLQIRHTGGRMVLRIEDIDKPRSRPEYVGQIMEDVRWLGLDWDEGPDVGGDYGPYSQSERAYMYDEAIARLSEHGHLYSCFCSRAQLQAIASAPHGLDAEGPAYTGDCRFLSEAERYAKKALRAPSLRFAMPNRPILVDDLAAGTTRFEAGAGGDFIVKRTDGIIGYQLAVVVDDIAMNITDVLRGRDLLDSTPRQLLLYEALGYTPPRFAHVPLLYAPDKQRLSKRHQSLALAAIRASGTSPERVIGWLAFLSGLLDRPEPVKASELVDGFNLDKLGREPVTIGPDMLRELAGE</sequence>
<evidence type="ECO:0000256" key="7">
    <source>
        <dbReference type="HAMAP-Rule" id="MF_01428"/>
    </source>
</evidence>
<dbReference type="PANTHER" id="PTHR43311">
    <property type="entry name" value="GLUTAMATE--TRNA LIGASE"/>
    <property type="match status" value="1"/>
</dbReference>
<protein>
    <recommendedName>
        <fullName evidence="7">Glutamyl-Q tRNA(Asp) synthetase</fullName>
        <shortName evidence="7">Glu-Q-RSs</shortName>
        <ecNumber evidence="7">6.1.1.-</ecNumber>
    </recommendedName>
</protein>
<organism evidence="10 11">
    <name type="scientific">Paenibacillus contaminans</name>
    <dbReference type="NCBI Taxonomy" id="450362"/>
    <lineage>
        <taxon>Bacteria</taxon>
        <taxon>Bacillati</taxon>
        <taxon>Bacillota</taxon>
        <taxon>Bacilli</taxon>
        <taxon>Bacillales</taxon>
        <taxon>Paenibacillaceae</taxon>
        <taxon>Paenibacillus</taxon>
    </lineage>
</organism>
<feature type="binding site" evidence="7">
    <location>
        <begin position="9"/>
        <end position="13"/>
    </location>
    <ligand>
        <name>L-glutamate</name>
        <dbReference type="ChEBI" id="CHEBI:29985"/>
    </ligand>
</feature>
<feature type="short sequence motif" description="'HIGH' region" evidence="7">
    <location>
        <begin position="12"/>
        <end position="22"/>
    </location>
</feature>
<reference evidence="10 11" key="1">
    <citation type="journal article" date="2009" name="Int. J. Syst. Evol. Microbiol.">
        <title>Paenibacillus contaminans sp. nov., isolated from a contaminated laboratory plate.</title>
        <authorList>
            <person name="Chou J.H."/>
            <person name="Lee J.H."/>
            <person name="Lin M.C."/>
            <person name="Chang P.S."/>
            <person name="Arun A.B."/>
            <person name="Young C.C."/>
            <person name="Chen W.M."/>
        </authorList>
    </citation>
    <scope>NUCLEOTIDE SEQUENCE [LARGE SCALE GENOMIC DNA]</scope>
    <source>
        <strain evidence="10 11">CKOBP-6</strain>
    </source>
</reference>
<dbReference type="GO" id="GO:0006400">
    <property type="term" value="P:tRNA modification"/>
    <property type="evidence" value="ECO:0007669"/>
    <property type="project" value="InterPro"/>
</dbReference>
<dbReference type="GO" id="GO:0008270">
    <property type="term" value="F:zinc ion binding"/>
    <property type="evidence" value="ECO:0007669"/>
    <property type="project" value="UniProtKB-UniRule"/>
</dbReference>
<dbReference type="InterPro" id="IPR022380">
    <property type="entry name" value="Glu-Q_tRNA(Asp)_Synthase"/>
</dbReference>
<comment type="cofactor">
    <cofactor evidence="7">
        <name>Zn(2+)</name>
        <dbReference type="ChEBI" id="CHEBI:29105"/>
    </cofactor>
    <text evidence="7">Binds 1 zinc ion per subunit.</text>
</comment>
<keyword evidence="11" id="KW-1185">Reference proteome</keyword>
<evidence type="ECO:0000256" key="8">
    <source>
        <dbReference type="RuleBase" id="RU363037"/>
    </source>
</evidence>
<dbReference type="PANTHER" id="PTHR43311:SF1">
    <property type="entry name" value="GLUTAMYL-Q TRNA(ASP) SYNTHETASE"/>
    <property type="match status" value="1"/>
</dbReference>
<dbReference type="GO" id="GO:0005524">
    <property type="term" value="F:ATP binding"/>
    <property type="evidence" value="ECO:0007669"/>
    <property type="project" value="UniProtKB-KW"/>
</dbReference>
<dbReference type="Pfam" id="PF00749">
    <property type="entry name" value="tRNA-synt_1c"/>
    <property type="match status" value="1"/>
</dbReference>
<evidence type="ECO:0000256" key="2">
    <source>
        <dbReference type="ARBA" id="ARBA00022723"/>
    </source>
</evidence>
<feature type="domain" description="Glutamyl/glutaminyl-tRNA synthetase class Ib catalytic" evidence="9">
    <location>
        <begin position="6"/>
        <end position="280"/>
    </location>
</feature>
<feature type="short sequence motif" description="'KMSKS' region" evidence="7">
    <location>
        <begin position="252"/>
        <end position="256"/>
    </location>
</feature>
<feature type="binding site" evidence="7">
    <location>
        <position position="111"/>
    </location>
    <ligand>
        <name>Zn(2+)</name>
        <dbReference type="ChEBI" id="CHEBI:29105"/>
    </ligand>
</feature>
<evidence type="ECO:0000256" key="5">
    <source>
        <dbReference type="ARBA" id="ARBA00022840"/>
    </source>
</evidence>
<feature type="binding site" evidence="7">
    <location>
        <position position="137"/>
    </location>
    <ligand>
        <name>Zn(2+)</name>
        <dbReference type="ChEBI" id="CHEBI:29105"/>
    </ligand>
</feature>
<evidence type="ECO:0000256" key="3">
    <source>
        <dbReference type="ARBA" id="ARBA00022741"/>
    </source>
</evidence>
<keyword evidence="8" id="KW-0648">Protein biosynthesis</keyword>
<dbReference type="InterPro" id="IPR020058">
    <property type="entry name" value="Glu/Gln-tRNA-synth_Ib_cat-dom"/>
</dbReference>
<dbReference type="Gene3D" id="3.40.50.620">
    <property type="entry name" value="HUPs"/>
    <property type="match status" value="1"/>
</dbReference>
<dbReference type="NCBIfam" id="NF004315">
    <property type="entry name" value="PRK05710.1-4"/>
    <property type="match status" value="1"/>
</dbReference>
<dbReference type="EMBL" id="QMFB01000006">
    <property type="protein sequence ID" value="RAV20987.1"/>
    <property type="molecule type" value="Genomic_DNA"/>
</dbReference>
<dbReference type="AlphaFoldDB" id="A0A329MSQ1"/>
<keyword evidence="4 7" id="KW-0862">Zinc</keyword>
<dbReference type="RefSeq" id="WP_113031267.1">
    <property type="nucleotide sequence ID" value="NZ_QMFB01000006.1"/>
</dbReference>
<keyword evidence="3 7" id="KW-0547">Nucleotide-binding</keyword>
<name>A0A329MSQ1_9BACL</name>
<feature type="binding site" evidence="7">
    <location>
        <position position="255"/>
    </location>
    <ligand>
        <name>ATP</name>
        <dbReference type="ChEBI" id="CHEBI:30616"/>
    </ligand>
</feature>
<dbReference type="Proteomes" id="UP000250369">
    <property type="component" value="Unassembled WGS sequence"/>
</dbReference>
<gene>
    <name evidence="7" type="primary">gluQ</name>
    <name evidence="10" type="ORF">DQG23_12930</name>
</gene>
<dbReference type="EC" id="6.1.1.-" evidence="7"/>
<evidence type="ECO:0000313" key="11">
    <source>
        <dbReference type="Proteomes" id="UP000250369"/>
    </source>
</evidence>
<keyword evidence="6 7" id="KW-0030">Aminoacyl-tRNA synthetase</keyword>
<dbReference type="InterPro" id="IPR000924">
    <property type="entry name" value="Glu/Gln-tRNA-synth"/>
</dbReference>
<keyword evidence="1 7" id="KW-0436">Ligase</keyword>
<dbReference type="OrthoDB" id="9807503at2"/>